<evidence type="ECO:0000313" key="2">
    <source>
        <dbReference type="Proteomes" id="UP001195483"/>
    </source>
</evidence>
<name>A0AAE0T817_9BIVA</name>
<dbReference type="Proteomes" id="UP001195483">
    <property type="component" value="Unassembled WGS sequence"/>
</dbReference>
<feature type="non-terminal residue" evidence="1">
    <location>
        <position position="53"/>
    </location>
</feature>
<dbReference type="AlphaFoldDB" id="A0AAE0T817"/>
<keyword evidence="2" id="KW-1185">Reference proteome</keyword>
<reference evidence="1" key="2">
    <citation type="journal article" date="2021" name="Genome Biol. Evol.">
        <title>Developing a high-quality reference genome for a parasitic bivalve with doubly uniparental inheritance (Bivalvia: Unionida).</title>
        <authorList>
            <person name="Smith C.H."/>
        </authorList>
    </citation>
    <scope>NUCLEOTIDE SEQUENCE</scope>
    <source>
        <strain evidence="1">CHS0354</strain>
        <tissue evidence="1">Mantle</tissue>
    </source>
</reference>
<accession>A0AAE0T817</accession>
<protein>
    <submittedName>
        <fullName evidence="1">Uncharacterized protein</fullName>
    </submittedName>
</protein>
<organism evidence="1 2">
    <name type="scientific">Potamilus streckersoni</name>
    <dbReference type="NCBI Taxonomy" id="2493646"/>
    <lineage>
        <taxon>Eukaryota</taxon>
        <taxon>Metazoa</taxon>
        <taxon>Spiralia</taxon>
        <taxon>Lophotrochozoa</taxon>
        <taxon>Mollusca</taxon>
        <taxon>Bivalvia</taxon>
        <taxon>Autobranchia</taxon>
        <taxon>Heteroconchia</taxon>
        <taxon>Palaeoheterodonta</taxon>
        <taxon>Unionida</taxon>
        <taxon>Unionoidea</taxon>
        <taxon>Unionidae</taxon>
        <taxon>Ambleminae</taxon>
        <taxon>Lampsilini</taxon>
        <taxon>Potamilus</taxon>
    </lineage>
</organism>
<comment type="caution">
    <text evidence="1">The sequence shown here is derived from an EMBL/GenBank/DDBJ whole genome shotgun (WGS) entry which is preliminary data.</text>
</comment>
<sequence>MAIVFAQAMVALSTPPSRFSAEGTGFRVPKLAVLKATTALPQMLVQLCLISRV</sequence>
<reference evidence="1" key="3">
    <citation type="submission" date="2023-05" db="EMBL/GenBank/DDBJ databases">
        <authorList>
            <person name="Smith C.H."/>
        </authorList>
    </citation>
    <scope>NUCLEOTIDE SEQUENCE</scope>
    <source>
        <strain evidence="1">CHS0354</strain>
        <tissue evidence="1">Mantle</tissue>
    </source>
</reference>
<evidence type="ECO:0000313" key="1">
    <source>
        <dbReference type="EMBL" id="KAK3605454.1"/>
    </source>
</evidence>
<proteinExistence type="predicted"/>
<gene>
    <name evidence="1" type="ORF">CHS0354_001422</name>
</gene>
<reference evidence="1" key="1">
    <citation type="journal article" date="2021" name="Genome Biol. Evol.">
        <title>A High-Quality Reference Genome for a Parasitic Bivalve with Doubly Uniparental Inheritance (Bivalvia: Unionida).</title>
        <authorList>
            <person name="Smith C.H."/>
        </authorList>
    </citation>
    <scope>NUCLEOTIDE SEQUENCE</scope>
    <source>
        <strain evidence="1">CHS0354</strain>
    </source>
</reference>
<dbReference type="EMBL" id="JAEAOA010000138">
    <property type="protein sequence ID" value="KAK3605454.1"/>
    <property type="molecule type" value="Genomic_DNA"/>
</dbReference>